<protein>
    <submittedName>
        <fullName evidence="3">Hypothetical_protein</fullName>
    </submittedName>
</protein>
<comment type="caution">
    <text evidence="2">The sequence shown here is derived from an EMBL/GenBank/DDBJ whole genome shotgun (WGS) entry which is preliminary data.</text>
</comment>
<reference evidence="2" key="1">
    <citation type="submission" date="2023-06" db="EMBL/GenBank/DDBJ databases">
        <authorList>
            <person name="Kurt Z."/>
        </authorList>
    </citation>
    <scope>NUCLEOTIDE SEQUENCE</scope>
</reference>
<dbReference type="Proteomes" id="UP001642409">
    <property type="component" value="Unassembled WGS sequence"/>
</dbReference>
<name>A0AA86QQG7_9EUKA</name>
<dbReference type="EMBL" id="CATOUU010000924">
    <property type="protein sequence ID" value="CAI9959826.1"/>
    <property type="molecule type" value="Genomic_DNA"/>
</dbReference>
<gene>
    <name evidence="3" type="ORF">HINF_LOCUS38465</name>
    <name evidence="2" type="ORF">HINF_LOCUS47471</name>
</gene>
<evidence type="ECO:0000313" key="3">
    <source>
        <dbReference type="EMBL" id="CAL6040707.1"/>
    </source>
</evidence>
<feature type="transmembrane region" description="Helical" evidence="1">
    <location>
        <begin position="80"/>
        <end position="102"/>
    </location>
</feature>
<keyword evidence="1" id="KW-1133">Transmembrane helix</keyword>
<dbReference type="AlphaFoldDB" id="A0AA86QQG7"/>
<accession>A0AA86QQG7</accession>
<feature type="transmembrane region" description="Helical" evidence="1">
    <location>
        <begin position="114"/>
        <end position="133"/>
    </location>
</feature>
<evidence type="ECO:0000256" key="1">
    <source>
        <dbReference type="SAM" id="Phobius"/>
    </source>
</evidence>
<evidence type="ECO:0000313" key="2">
    <source>
        <dbReference type="EMBL" id="CAI9959826.1"/>
    </source>
</evidence>
<reference evidence="3 4" key="2">
    <citation type="submission" date="2024-07" db="EMBL/GenBank/DDBJ databases">
        <authorList>
            <person name="Akdeniz Z."/>
        </authorList>
    </citation>
    <scope>NUCLEOTIDE SEQUENCE [LARGE SCALE GENOMIC DNA]</scope>
</reference>
<keyword evidence="1" id="KW-0812">Transmembrane</keyword>
<sequence length="135" mass="15615">MSHSLADSWRWLTGKCCLSPCLVSVISDKYTVGSGGKSVLGSSRLETITRVRSPGVISSRQIQLVKLEALCKRKIDKRPVFLYFQCTVFNSVYVFFVLHVLYFLVTFLLTVDSFLLWSGYSLLLFYLLLYYYYYN</sequence>
<keyword evidence="4" id="KW-1185">Reference proteome</keyword>
<dbReference type="EMBL" id="CAXDID020000146">
    <property type="protein sequence ID" value="CAL6040707.1"/>
    <property type="molecule type" value="Genomic_DNA"/>
</dbReference>
<proteinExistence type="predicted"/>
<organism evidence="2">
    <name type="scientific">Hexamita inflata</name>
    <dbReference type="NCBI Taxonomy" id="28002"/>
    <lineage>
        <taxon>Eukaryota</taxon>
        <taxon>Metamonada</taxon>
        <taxon>Diplomonadida</taxon>
        <taxon>Hexamitidae</taxon>
        <taxon>Hexamitinae</taxon>
        <taxon>Hexamita</taxon>
    </lineage>
</organism>
<evidence type="ECO:0000313" key="4">
    <source>
        <dbReference type="Proteomes" id="UP001642409"/>
    </source>
</evidence>
<keyword evidence="1" id="KW-0472">Membrane</keyword>